<proteinExistence type="predicted"/>
<dbReference type="EMBL" id="MFSQ01000144">
    <property type="protein sequence ID" value="OGI37584.1"/>
    <property type="molecule type" value="Genomic_DNA"/>
</dbReference>
<organism evidence="1 2">
    <name type="scientific">Candidatus Muproteobacteria bacterium RBG_16_62_13</name>
    <dbReference type="NCBI Taxonomy" id="1817756"/>
    <lineage>
        <taxon>Bacteria</taxon>
        <taxon>Pseudomonadati</taxon>
        <taxon>Pseudomonadota</taxon>
        <taxon>Candidatus Muproteobacteria</taxon>
    </lineage>
</organism>
<name>A0A1F6SXJ7_9PROT</name>
<protein>
    <recommendedName>
        <fullName evidence="3">PilZ domain-containing protein</fullName>
    </recommendedName>
</protein>
<evidence type="ECO:0000313" key="2">
    <source>
        <dbReference type="Proteomes" id="UP000178379"/>
    </source>
</evidence>
<dbReference type="AlphaFoldDB" id="A0A1F6SXJ7"/>
<accession>A0A1F6SXJ7</accession>
<evidence type="ECO:0008006" key="3">
    <source>
        <dbReference type="Google" id="ProtNLM"/>
    </source>
</evidence>
<dbReference type="Proteomes" id="UP000178379">
    <property type="component" value="Unassembled WGS sequence"/>
</dbReference>
<reference evidence="1 2" key="1">
    <citation type="journal article" date="2016" name="Nat. Commun.">
        <title>Thousands of microbial genomes shed light on interconnected biogeochemical processes in an aquifer system.</title>
        <authorList>
            <person name="Anantharaman K."/>
            <person name="Brown C.T."/>
            <person name="Hug L.A."/>
            <person name="Sharon I."/>
            <person name="Castelle C.J."/>
            <person name="Probst A.J."/>
            <person name="Thomas B.C."/>
            <person name="Singh A."/>
            <person name="Wilkins M.J."/>
            <person name="Karaoz U."/>
            <person name="Brodie E.L."/>
            <person name="Williams K.H."/>
            <person name="Hubbard S.S."/>
            <person name="Banfield J.F."/>
        </authorList>
    </citation>
    <scope>NUCLEOTIDE SEQUENCE [LARGE SCALE GENOMIC DNA]</scope>
</reference>
<dbReference type="STRING" id="1817756.A2140_07650"/>
<sequence>MNDISIVTPGKRVSAWVAETDPKYAQAWLESLPLADSGESAREIYQALYTLNRQDIEPARRLELMDLYVVPVTTVVGGLQGNLQRVSFPLSPRHRQLADFIRQLYSEMAAGYKCTLRDLVKARFLWGRRQHYPRVSQRAMAFLGELLLRAYLVYLPAPAGVWKDIHELYRFAETGEWLDTPVEPMPGEGESLLTMRETYHRILMMTLARPYQMPQGECLLVHRYLARQASRLRIGADLKTDNPAACFLIDLNADGPPLPMPREAPANEGSLRLLSALELVRHTHALVSRLNKGEAPAIAETGFEALDAIAHDVLQRLMRAWGFSVRRQHARLKRKGNVSLCAGLGAIHFFINDQKPFAPEPDDEDRTVTLPVGGGGIPGGVAADGDGEVMDIVLDQPLPDSSEKTPAALPAPAELYRIDRWQIRDVSPRGLLLVGEGGTPVHVRVGELLGVQRADQIGTWSVAVVRWLRNSGPDSVEMGIEFMAPLATPMAVCRKGAHRGCSPGLMLPAVESLKRPTTLMVERGLLSAEQDVGLMEDGRPRRRVRILKRIERTNGFEQWLFADLQGD</sequence>
<gene>
    <name evidence="1" type="ORF">A2140_07650</name>
</gene>
<comment type="caution">
    <text evidence="1">The sequence shown here is derived from an EMBL/GenBank/DDBJ whole genome shotgun (WGS) entry which is preliminary data.</text>
</comment>
<evidence type="ECO:0000313" key="1">
    <source>
        <dbReference type="EMBL" id="OGI37584.1"/>
    </source>
</evidence>